<proteinExistence type="predicted"/>
<organism evidence="2 3">
    <name type="scientific">Aspergillus sclerotiicarbonarius (strain CBS 121057 / IBT 28362)</name>
    <dbReference type="NCBI Taxonomy" id="1448318"/>
    <lineage>
        <taxon>Eukaryota</taxon>
        <taxon>Fungi</taxon>
        <taxon>Dikarya</taxon>
        <taxon>Ascomycota</taxon>
        <taxon>Pezizomycotina</taxon>
        <taxon>Eurotiomycetes</taxon>
        <taxon>Eurotiomycetidae</taxon>
        <taxon>Eurotiales</taxon>
        <taxon>Aspergillaceae</taxon>
        <taxon>Aspergillus</taxon>
        <taxon>Aspergillus subgen. Circumdati</taxon>
    </lineage>
</organism>
<dbReference type="AlphaFoldDB" id="A0A319FDJ9"/>
<feature type="compositionally biased region" description="Acidic residues" evidence="1">
    <location>
        <begin position="7"/>
        <end position="19"/>
    </location>
</feature>
<reference evidence="2 3" key="1">
    <citation type="submission" date="2018-02" db="EMBL/GenBank/DDBJ databases">
        <title>The genomes of Aspergillus section Nigri reveals drivers in fungal speciation.</title>
        <authorList>
            <consortium name="DOE Joint Genome Institute"/>
            <person name="Vesth T.C."/>
            <person name="Nybo J."/>
            <person name="Theobald S."/>
            <person name="Brandl J."/>
            <person name="Frisvad J.C."/>
            <person name="Nielsen K.F."/>
            <person name="Lyhne E.K."/>
            <person name="Kogle M.E."/>
            <person name="Kuo A."/>
            <person name="Riley R."/>
            <person name="Clum A."/>
            <person name="Nolan M."/>
            <person name="Lipzen A."/>
            <person name="Salamov A."/>
            <person name="Henrissat B."/>
            <person name="Wiebenga A."/>
            <person name="De vries R.P."/>
            <person name="Grigoriev I.V."/>
            <person name="Mortensen U.H."/>
            <person name="Andersen M.R."/>
            <person name="Baker S.E."/>
        </authorList>
    </citation>
    <scope>NUCLEOTIDE SEQUENCE [LARGE SCALE GENOMIC DNA]</scope>
    <source>
        <strain evidence="2 3">CBS 121057</strain>
    </source>
</reference>
<name>A0A319FDJ9_ASPSB</name>
<evidence type="ECO:0000313" key="2">
    <source>
        <dbReference type="EMBL" id="PYI04503.1"/>
    </source>
</evidence>
<dbReference type="EMBL" id="KZ826367">
    <property type="protein sequence ID" value="PYI04503.1"/>
    <property type="molecule type" value="Genomic_DNA"/>
</dbReference>
<sequence length="101" mass="11369">MVHSVNEDDNDDDDDDDDNPAPTDSIPLHMCIPSKLGPFSAPRFNYGVRPDALAYLHTFQGRKYSGLHMGYTYSVLSLPTKAHPHLQSATQHSRRPQFRST</sequence>
<dbReference type="VEuPathDB" id="FungiDB:BO78DRAFT_420463"/>
<protein>
    <submittedName>
        <fullName evidence="2">Uncharacterized protein</fullName>
    </submittedName>
</protein>
<accession>A0A319FDJ9</accession>
<evidence type="ECO:0000256" key="1">
    <source>
        <dbReference type="SAM" id="MobiDB-lite"/>
    </source>
</evidence>
<keyword evidence="3" id="KW-1185">Reference proteome</keyword>
<feature type="region of interest" description="Disordered" evidence="1">
    <location>
        <begin position="1"/>
        <end position="28"/>
    </location>
</feature>
<dbReference type="Proteomes" id="UP000248423">
    <property type="component" value="Unassembled WGS sequence"/>
</dbReference>
<gene>
    <name evidence="2" type="ORF">BO78DRAFT_420463</name>
</gene>
<evidence type="ECO:0000313" key="3">
    <source>
        <dbReference type="Proteomes" id="UP000248423"/>
    </source>
</evidence>